<evidence type="ECO:0000313" key="1">
    <source>
        <dbReference type="EMBL" id="KAE8952109.1"/>
    </source>
</evidence>
<accession>A0A6A3G3D3</accession>
<comment type="caution">
    <text evidence="1">The sequence shown here is derived from an EMBL/GenBank/DDBJ whole genome shotgun (WGS) entry which is preliminary data.</text>
</comment>
<protein>
    <recommendedName>
        <fullName evidence="3">AWS domain-containing protein</fullName>
    </recommendedName>
</protein>
<organism evidence="1 2">
    <name type="scientific">Phytophthora rubi</name>
    <dbReference type="NCBI Taxonomy" id="129364"/>
    <lineage>
        <taxon>Eukaryota</taxon>
        <taxon>Sar</taxon>
        <taxon>Stramenopiles</taxon>
        <taxon>Oomycota</taxon>
        <taxon>Peronosporomycetes</taxon>
        <taxon>Peronosporales</taxon>
        <taxon>Peronosporaceae</taxon>
        <taxon>Phytophthora</taxon>
    </lineage>
</organism>
<dbReference type="Proteomes" id="UP000435112">
    <property type="component" value="Unassembled WGS sequence"/>
</dbReference>
<gene>
    <name evidence="1" type="ORF">PR002_g32769</name>
</gene>
<reference evidence="1 2" key="1">
    <citation type="submission" date="2018-09" db="EMBL/GenBank/DDBJ databases">
        <title>Genomic investigation of the strawberry pathogen Phytophthora fragariae indicates pathogenicity is determined by transcriptional variation in three key races.</title>
        <authorList>
            <person name="Adams T.M."/>
            <person name="Armitage A.D."/>
            <person name="Sobczyk M.K."/>
            <person name="Bates H.J."/>
            <person name="Dunwell J.M."/>
            <person name="Nellist C.F."/>
            <person name="Harrison R.J."/>
        </authorList>
    </citation>
    <scope>NUCLEOTIDE SEQUENCE [LARGE SCALE GENOMIC DNA]</scope>
    <source>
        <strain evidence="1 2">SCRP324</strain>
    </source>
</reference>
<dbReference type="EMBL" id="QXFU01011899">
    <property type="protein sequence ID" value="KAE8952109.1"/>
    <property type="molecule type" value="Genomic_DNA"/>
</dbReference>
<evidence type="ECO:0000313" key="2">
    <source>
        <dbReference type="Proteomes" id="UP000435112"/>
    </source>
</evidence>
<proteinExistence type="predicted"/>
<evidence type="ECO:0008006" key="3">
    <source>
        <dbReference type="Google" id="ProtNLM"/>
    </source>
</evidence>
<dbReference type="AlphaFoldDB" id="A0A6A3G3D3"/>
<sequence>MSKKRSVQLKLDRFLSRGDDEGRFKRARFTDGVLVETRSIIQAYTEYEQVSSNVYNHRPRASFSEDKLPLCACKNPDTGELACGSGCENRARSLCYQH</sequence>
<name>A0A6A3G3D3_9STRA</name>